<dbReference type="InterPro" id="IPR011013">
    <property type="entry name" value="Gal_mutarotase_sf_dom"/>
</dbReference>
<organism evidence="6 7">
    <name type="scientific">Bifidobacterium bombi DSM 19703</name>
    <dbReference type="NCBI Taxonomy" id="1341695"/>
    <lineage>
        <taxon>Bacteria</taxon>
        <taxon>Bacillati</taxon>
        <taxon>Actinomycetota</taxon>
        <taxon>Actinomycetes</taxon>
        <taxon>Bifidobacteriales</taxon>
        <taxon>Bifidobacteriaceae</taxon>
        <taxon>Bifidobacterium</taxon>
    </lineage>
</organism>
<dbReference type="CDD" id="cd10789">
    <property type="entry name" value="GH38N_AMII_ER_cytosolic"/>
    <property type="match status" value="1"/>
</dbReference>
<dbReference type="SUPFAM" id="SSF88713">
    <property type="entry name" value="Glycoside hydrolase/deacetylase"/>
    <property type="match status" value="1"/>
</dbReference>
<keyword evidence="4 6" id="KW-0326">Glycosidase</keyword>
<dbReference type="Proteomes" id="UP000028730">
    <property type="component" value="Unassembled WGS sequence"/>
</dbReference>
<evidence type="ECO:0000256" key="1">
    <source>
        <dbReference type="ARBA" id="ARBA00009792"/>
    </source>
</evidence>
<keyword evidence="3 6" id="KW-0378">Hydrolase</keyword>
<comment type="caution">
    <text evidence="6">The sequence shown here is derived from an EMBL/GenBank/DDBJ whole genome shotgun (WGS) entry which is preliminary data.</text>
</comment>
<dbReference type="InterPro" id="IPR027291">
    <property type="entry name" value="Glyco_hydro_38_N_sf"/>
</dbReference>
<dbReference type="GO" id="GO:0004559">
    <property type="term" value="F:alpha-mannosidase activity"/>
    <property type="evidence" value="ECO:0007669"/>
    <property type="project" value="UniProtKB-EC"/>
</dbReference>
<dbReference type="GO" id="GO:0046872">
    <property type="term" value="F:metal ion binding"/>
    <property type="evidence" value="ECO:0007669"/>
    <property type="project" value="UniProtKB-KW"/>
</dbReference>
<comment type="similarity">
    <text evidence="1">Belongs to the glycosyl hydrolase 38 family.</text>
</comment>
<dbReference type="Gene3D" id="3.20.110.10">
    <property type="entry name" value="Glycoside hydrolase 38, N terminal domain"/>
    <property type="match status" value="1"/>
</dbReference>
<evidence type="ECO:0000256" key="4">
    <source>
        <dbReference type="ARBA" id="ARBA00023295"/>
    </source>
</evidence>
<feature type="domain" description="Glycoside hydrolase family 38 central" evidence="5">
    <location>
        <begin position="519"/>
        <end position="597"/>
    </location>
</feature>
<dbReference type="EMBL" id="ATLK01000001">
    <property type="protein sequence ID" value="KFF31428.1"/>
    <property type="molecule type" value="Genomic_DNA"/>
</dbReference>
<dbReference type="GO" id="GO:0006013">
    <property type="term" value="P:mannose metabolic process"/>
    <property type="evidence" value="ECO:0007669"/>
    <property type="project" value="InterPro"/>
</dbReference>
<dbReference type="InterPro" id="IPR011682">
    <property type="entry name" value="Glyco_hydro_38_C"/>
</dbReference>
<dbReference type="Pfam" id="PF22907">
    <property type="entry name" value="Ams1-like_1st"/>
    <property type="match status" value="1"/>
</dbReference>
<sequence length="1003" mass="112159">MNVSTASEKTKKRAERMLTQYLPNALYKRTSPVCIESWKVGGEPVSFETAKNAQYKPIQVGAAWGAPWDTWWFHITGTVPDFWNEEETQPELVVDLGVNGSGPGFQAEALVYDADGTVIKAIEPYNGSVRLPHPGGSFEWYIEAAANPDIASRAKTAGTPLGDEGVQDGPELYELRRLEMGQLDLEVWNLIQELTVLSGLCDEIDKDRTRYAQILSAIDEALNLINIDDPGLTVHSARAILAKQLAKPAVEGHTVYAVGHAHIDSAWLWPLRETRRKVARTFSNVVNLTDQDRELVFAASSAQQYQWLKEDHPQLFKEVQRKAADGQFIPVGGMWVESDANLPGGESLARQFLQGTQFFRRHFDNMAPIAWLPDSFGYSASFPQIARLSGIQYFLTQKISWNDTNVFPHHSFLWQGLDGTQIFTHFPPSDTYNACVSPYEVALSEKQYSEKGKGTSSLMLFGWGDGGGGPTREMMAAARLQHNLEGSPKLTVTNPMEFFEQASKEMSCPPVWRGELYLELHRGTGTSHAQTKQGNRRCEALLHEAELWATYASVLTGKEYPLSTFDDIWHKVLLYQFHDILPGSAISWVYAEVERSQAEIMEKLETMIKESLQALVGTGTKSLIANAAPLHQRHTPAGAIVQSTETETWGSAKRKGDHVVLENDNVSYEIDTEGHIVSAYDKNNKRENIDPAMPGNVLQLFEDAPTNWDAWDIDSTYEGMEQPAAIVDGIDIGADQVTVSGTIGRSKYAQHVRLDNDTNMLHIHTHINWNESNHLLKQAFPTNIYATEATCEVQFGHLTRPVVKNTSWDEAKFESASQRWVHIADGDFGVSIANRSTYAYDFRQIKLSNDRPGTQIRASLLRSPHYPDPRQDLGEHDFDIAFGVGSTIPDAIRAGYRINLPARAMEGEHEIEPLLTVDNPNVILESLKMSQDGSNAVIARFYESSGGTSRTHLDINFSYNDIKEVGILEEVCEAVQPVIRTMEASHLELELHPFQIVTLRFER</sequence>
<dbReference type="EC" id="3.2.1.24" evidence="6"/>
<accession>A0A080N2Y0</accession>
<dbReference type="InterPro" id="IPR041147">
    <property type="entry name" value="GH38_C"/>
</dbReference>
<dbReference type="InterPro" id="IPR054723">
    <property type="entry name" value="Ams1-like_N"/>
</dbReference>
<dbReference type="PANTHER" id="PTHR46017:SF1">
    <property type="entry name" value="ALPHA-MANNOSIDASE 2C1"/>
    <property type="match status" value="1"/>
</dbReference>
<evidence type="ECO:0000256" key="2">
    <source>
        <dbReference type="ARBA" id="ARBA00022723"/>
    </source>
</evidence>
<dbReference type="Pfam" id="PF07748">
    <property type="entry name" value="Glyco_hydro_38C"/>
    <property type="match status" value="1"/>
</dbReference>
<evidence type="ECO:0000256" key="3">
    <source>
        <dbReference type="ARBA" id="ARBA00022801"/>
    </source>
</evidence>
<dbReference type="SMART" id="SM00872">
    <property type="entry name" value="Alpha-mann_mid"/>
    <property type="match status" value="1"/>
</dbReference>
<dbReference type="InterPro" id="IPR015341">
    <property type="entry name" value="Glyco_hydro_38_cen"/>
</dbReference>
<dbReference type="InterPro" id="IPR011330">
    <property type="entry name" value="Glyco_hydro/deAcase_b/a-brl"/>
</dbReference>
<evidence type="ECO:0000313" key="7">
    <source>
        <dbReference type="Proteomes" id="UP000028730"/>
    </source>
</evidence>
<dbReference type="GO" id="GO:0030246">
    <property type="term" value="F:carbohydrate binding"/>
    <property type="evidence" value="ECO:0007669"/>
    <property type="project" value="InterPro"/>
</dbReference>
<dbReference type="Pfam" id="PF09261">
    <property type="entry name" value="Alpha-mann_mid"/>
    <property type="match status" value="1"/>
</dbReference>
<dbReference type="PANTHER" id="PTHR46017">
    <property type="entry name" value="ALPHA-MANNOSIDASE 2C1"/>
    <property type="match status" value="1"/>
</dbReference>
<keyword evidence="7" id="KW-1185">Reference proteome</keyword>
<dbReference type="InterPro" id="IPR000602">
    <property type="entry name" value="Glyco_hydro_38_N"/>
</dbReference>
<evidence type="ECO:0000313" key="6">
    <source>
        <dbReference type="EMBL" id="KFF31428.1"/>
    </source>
</evidence>
<dbReference type="Gene3D" id="1.20.1270.50">
    <property type="entry name" value="Glycoside hydrolase family 38, central domain"/>
    <property type="match status" value="1"/>
</dbReference>
<dbReference type="GO" id="GO:0009313">
    <property type="term" value="P:oligosaccharide catabolic process"/>
    <property type="evidence" value="ECO:0007669"/>
    <property type="project" value="TreeGrafter"/>
</dbReference>
<dbReference type="FunFam" id="3.20.110.10:FF:000002">
    <property type="entry name" value="alpha-mannosidase 2C1 isoform X1"/>
    <property type="match status" value="1"/>
</dbReference>
<gene>
    <name evidence="6" type="ORF">BBOMB_0781</name>
</gene>
<protein>
    <submittedName>
        <fullName evidence="6">Glycosyl hydrolase family 38 protein, alpha-mannosidase</fullName>
        <ecNumber evidence="6">3.2.1.24</ecNumber>
    </submittedName>
</protein>
<name>A0A080N2Y0_9BIFI</name>
<dbReference type="eggNOG" id="COG0383">
    <property type="taxonomic scope" value="Bacteria"/>
</dbReference>
<dbReference type="Gene3D" id="2.70.98.30">
    <property type="entry name" value="Golgi alpha-mannosidase II, domain 4"/>
    <property type="match status" value="1"/>
</dbReference>
<dbReference type="SUPFAM" id="SSF88688">
    <property type="entry name" value="Families 57/38 glycoside transferase middle domain"/>
    <property type="match status" value="1"/>
</dbReference>
<dbReference type="FunFam" id="1.20.1270.50:FF:000004">
    <property type="entry name" value="alpha-mannosidase 2C1 isoform X1"/>
    <property type="match status" value="1"/>
</dbReference>
<evidence type="ECO:0000259" key="5">
    <source>
        <dbReference type="SMART" id="SM00872"/>
    </source>
</evidence>
<keyword evidence="2" id="KW-0479">Metal-binding</keyword>
<dbReference type="STRING" id="1341695.BBOMB_0781"/>
<dbReference type="Pfam" id="PF17677">
    <property type="entry name" value="Glyco_hydro38C2"/>
    <property type="match status" value="1"/>
</dbReference>
<reference evidence="6 7" key="1">
    <citation type="journal article" date="2014" name="Appl. Environ. Microbiol.">
        <title>Genomic encyclopedia of type strains of the genus Bifidobacterium.</title>
        <authorList>
            <person name="Milani C."/>
            <person name="Lugli G.A."/>
            <person name="Duranti S."/>
            <person name="Turroni F."/>
            <person name="Bottacini F."/>
            <person name="Mangifesta M."/>
            <person name="Sanchez B."/>
            <person name="Viappiani A."/>
            <person name="Mancabelli L."/>
            <person name="Taminiau B."/>
            <person name="Delcenserie V."/>
            <person name="Barrangou R."/>
            <person name="Margolles A."/>
            <person name="van Sinderen D."/>
            <person name="Ventura M."/>
        </authorList>
    </citation>
    <scope>NUCLEOTIDE SEQUENCE [LARGE SCALE GENOMIC DNA]</scope>
    <source>
        <strain evidence="6 7">DSM 19703</strain>
    </source>
</reference>
<dbReference type="InterPro" id="IPR037094">
    <property type="entry name" value="Glyco_hydro_38_cen_sf"/>
</dbReference>
<dbReference type="Gene3D" id="2.60.40.2220">
    <property type="match status" value="1"/>
</dbReference>
<dbReference type="SUPFAM" id="SSF74650">
    <property type="entry name" value="Galactose mutarotase-like"/>
    <property type="match status" value="1"/>
</dbReference>
<dbReference type="AlphaFoldDB" id="A0A080N2Y0"/>
<dbReference type="Pfam" id="PF01074">
    <property type="entry name" value="Glyco_hydro_38N"/>
    <property type="match status" value="1"/>
</dbReference>
<proteinExistence type="inferred from homology"/>
<dbReference type="InterPro" id="IPR028995">
    <property type="entry name" value="Glyco_hydro_57/38_cen_sf"/>
</dbReference>